<accession>A0A0K0X8J9</accession>
<dbReference type="RefSeq" id="WP_049746196.1">
    <property type="nucleotide sequence ID" value="NZ_CP012150.1"/>
</dbReference>
<reference evidence="2 3" key="1">
    <citation type="submission" date="2015-07" db="EMBL/GenBank/DDBJ databases">
        <title>Complete genome sequence of Mycobacterium goodii X7B, a facultative thermophilic biodesulfurizing bacterium.</title>
        <authorList>
            <person name="Yu B."/>
            <person name="Li F."/>
            <person name="Xu P."/>
        </authorList>
    </citation>
    <scope>NUCLEOTIDE SEQUENCE [LARGE SCALE GENOMIC DNA]</scope>
    <source>
        <strain evidence="2 3">X7B</strain>
    </source>
</reference>
<dbReference type="GO" id="GO:0005829">
    <property type="term" value="C:cytosol"/>
    <property type="evidence" value="ECO:0007669"/>
    <property type="project" value="TreeGrafter"/>
</dbReference>
<dbReference type="AlphaFoldDB" id="A0A0K0X8J9"/>
<name>A0A0K0X8J9_MYCGD</name>
<dbReference type="Pfam" id="PF00248">
    <property type="entry name" value="Aldo_ket_red"/>
    <property type="match status" value="1"/>
</dbReference>
<evidence type="ECO:0000313" key="2">
    <source>
        <dbReference type="EMBL" id="AKS33754.1"/>
    </source>
</evidence>
<evidence type="ECO:0000313" key="3">
    <source>
        <dbReference type="Proteomes" id="UP000062255"/>
    </source>
</evidence>
<organism evidence="2 3">
    <name type="scientific">Mycolicibacterium goodii</name>
    <name type="common">Mycobacterium goodii</name>
    <dbReference type="NCBI Taxonomy" id="134601"/>
    <lineage>
        <taxon>Bacteria</taxon>
        <taxon>Bacillati</taxon>
        <taxon>Actinomycetota</taxon>
        <taxon>Actinomycetes</taxon>
        <taxon>Mycobacteriales</taxon>
        <taxon>Mycobacteriaceae</taxon>
        <taxon>Mycolicibacterium</taxon>
    </lineage>
</organism>
<feature type="domain" description="NADP-dependent oxidoreductase" evidence="1">
    <location>
        <begin position="19"/>
        <end position="325"/>
    </location>
</feature>
<dbReference type="GO" id="GO:0016491">
    <property type="term" value="F:oxidoreductase activity"/>
    <property type="evidence" value="ECO:0007669"/>
    <property type="project" value="InterPro"/>
</dbReference>
<dbReference type="InterPro" id="IPR023210">
    <property type="entry name" value="NADP_OxRdtase_dom"/>
</dbReference>
<dbReference type="OrthoDB" id="9768851at2"/>
<protein>
    <submittedName>
        <fullName evidence="2">Pyridoxal 4-dehydrogenase</fullName>
    </submittedName>
</protein>
<dbReference type="Gene3D" id="3.20.20.100">
    <property type="entry name" value="NADP-dependent oxidoreductase domain"/>
    <property type="match status" value="1"/>
</dbReference>
<sequence length="345" mass="37251">MHPSSTRTHARSGLTFTALGYGGAPLGNFNGTFTELEALAMVDQSWNQGIRYFDTAPGYGNGLSEHRLAQALRPHPRNDYVLSSKVGRVLTPMIGAPARNGDYLDIPPFVATYDYSYDGVMRAVEQSMQRMLTDRFDALFIHDCDVYTHSDAQPEYFRQAIVSGFPALEMLRDQGVVQAIGFGVNETDVMLDAVKAVDVDICLLAGRYTLLEQQPLDDLLPMCEDRGVGIVLGGVYNSGVLATGAVDGARFNYGPAPADILAKTRALESVCTEFDVPLAAVALQFAYAHPVVTSVCLGARNPGQQARNADLFGTEIPAALWDELRSRRLIRDDAPTPGAGSAQAG</sequence>
<dbReference type="Proteomes" id="UP000062255">
    <property type="component" value="Chromosome"/>
</dbReference>
<evidence type="ECO:0000259" key="1">
    <source>
        <dbReference type="Pfam" id="PF00248"/>
    </source>
</evidence>
<dbReference type="KEGG" id="mgo:AFA91_19760"/>
<dbReference type="STRING" id="134601.AFA91_19760"/>
<dbReference type="PATRIC" id="fig|134601.6.peg.4091"/>
<dbReference type="SUPFAM" id="SSF51430">
    <property type="entry name" value="NAD(P)-linked oxidoreductase"/>
    <property type="match status" value="1"/>
</dbReference>
<gene>
    <name evidence="2" type="ORF">AFA91_19760</name>
</gene>
<dbReference type="InterPro" id="IPR020471">
    <property type="entry name" value="AKR"/>
</dbReference>
<proteinExistence type="predicted"/>
<dbReference type="PANTHER" id="PTHR42686:SF1">
    <property type="entry name" value="GH17980P-RELATED"/>
    <property type="match status" value="1"/>
</dbReference>
<dbReference type="InterPro" id="IPR036812">
    <property type="entry name" value="NAD(P)_OxRdtase_dom_sf"/>
</dbReference>
<dbReference type="EMBL" id="CP012150">
    <property type="protein sequence ID" value="AKS33754.1"/>
    <property type="molecule type" value="Genomic_DNA"/>
</dbReference>
<dbReference type="PANTHER" id="PTHR42686">
    <property type="entry name" value="GH17980P-RELATED"/>
    <property type="match status" value="1"/>
</dbReference>